<dbReference type="Proteomes" id="UP001172778">
    <property type="component" value="Unassembled WGS sequence"/>
</dbReference>
<dbReference type="Pfam" id="PF03413">
    <property type="entry name" value="PepSY"/>
    <property type="match status" value="1"/>
</dbReference>
<feature type="domain" description="PepSY" evidence="2">
    <location>
        <begin position="24"/>
        <end position="77"/>
    </location>
</feature>
<sequence length="79" mass="8311">MQRFYAPLIALTLILATAPALAQISRDEAAATAQRMAGGRVLSVDKARAGGREVYRVKVLTPSGEVRVISINAETGAAE</sequence>
<organism evidence="3 4">
    <name type="scientific">Parachitinimonas caeni</name>
    <dbReference type="NCBI Taxonomy" id="3031301"/>
    <lineage>
        <taxon>Bacteria</taxon>
        <taxon>Pseudomonadati</taxon>
        <taxon>Pseudomonadota</taxon>
        <taxon>Betaproteobacteria</taxon>
        <taxon>Neisseriales</taxon>
        <taxon>Chitinibacteraceae</taxon>
        <taxon>Parachitinimonas</taxon>
    </lineage>
</organism>
<reference evidence="3" key="1">
    <citation type="submission" date="2023-03" db="EMBL/GenBank/DDBJ databases">
        <title>Chitinimonas shenzhenensis gen. nov., sp. nov., a novel member of family Burkholderiaceae isolated from activated sludge collected in Shen Zhen, China.</title>
        <authorList>
            <person name="Wang X."/>
        </authorList>
    </citation>
    <scope>NUCLEOTIDE SEQUENCE</scope>
    <source>
        <strain evidence="3">DQS-5</strain>
    </source>
</reference>
<evidence type="ECO:0000313" key="4">
    <source>
        <dbReference type="Proteomes" id="UP001172778"/>
    </source>
</evidence>
<evidence type="ECO:0000256" key="1">
    <source>
        <dbReference type="SAM" id="SignalP"/>
    </source>
</evidence>
<name>A0ABT7DUC5_9NEIS</name>
<keyword evidence="1" id="KW-0732">Signal</keyword>
<dbReference type="InterPro" id="IPR025711">
    <property type="entry name" value="PepSY"/>
</dbReference>
<comment type="caution">
    <text evidence="3">The sequence shown here is derived from an EMBL/GenBank/DDBJ whole genome shotgun (WGS) entry which is preliminary data.</text>
</comment>
<evidence type="ECO:0000259" key="2">
    <source>
        <dbReference type="Pfam" id="PF03413"/>
    </source>
</evidence>
<protein>
    <submittedName>
        <fullName evidence="3">PepSY domain-containing protein</fullName>
    </submittedName>
</protein>
<dbReference type="Gene3D" id="3.10.450.40">
    <property type="match status" value="1"/>
</dbReference>
<keyword evidence="4" id="KW-1185">Reference proteome</keyword>
<feature type="signal peptide" evidence="1">
    <location>
        <begin position="1"/>
        <end position="22"/>
    </location>
</feature>
<dbReference type="EMBL" id="JARRAF010000005">
    <property type="protein sequence ID" value="MDK2123676.1"/>
    <property type="molecule type" value="Genomic_DNA"/>
</dbReference>
<gene>
    <name evidence="3" type="ORF">PZA18_06405</name>
</gene>
<feature type="chain" id="PRO_5045329329" evidence="1">
    <location>
        <begin position="23"/>
        <end position="79"/>
    </location>
</feature>
<evidence type="ECO:0000313" key="3">
    <source>
        <dbReference type="EMBL" id="MDK2123676.1"/>
    </source>
</evidence>
<dbReference type="RefSeq" id="WP_284099973.1">
    <property type="nucleotide sequence ID" value="NZ_JARRAF010000005.1"/>
</dbReference>
<proteinExistence type="predicted"/>
<accession>A0ABT7DUC5</accession>